<dbReference type="EMBL" id="JAVUPU010000001">
    <property type="protein sequence ID" value="MDT9597369.1"/>
    <property type="molecule type" value="Genomic_DNA"/>
</dbReference>
<keyword evidence="8 12" id="KW-0798">TonB box</keyword>
<evidence type="ECO:0000256" key="10">
    <source>
        <dbReference type="ARBA" id="ARBA00023237"/>
    </source>
</evidence>
<keyword evidence="2 11" id="KW-0813">Transport</keyword>
<keyword evidence="14" id="KW-0675">Receptor</keyword>
<keyword evidence="4" id="KW-0410">Iron transport</keyword>
<evidence type="ECO:0000256" key="8">
    <source>
        <dbReference type="ARBA" id="ARBA00023077"/>
    </source>
</evidence>
<dbReference type="PANTHER" id="PTHR32552">
    <property type="entry name" value="FERRICHROME IRON RECEPTOR-RELATED"/>
    <property type="match status" value="1"/>
</dbReference>
<dbReference type="Pfam" id="PF07715">
    <property type="entry name" value="Plug"/>
    <property type="match status" value="1"/>
</dbReference>
<evidence type="ECO:0000256" key="11">
    <source>
        <dbReference type="PROSITE-ProRule" id="PRU01360"/>
    </source>
</evidence>
<organism evidence="14 15">
    <name type="scientific">Sphingosinicella rhizophila</name>
    <dbReference type="NCBI Taxonomy" id="3050082"/>
    <lineage>
        <taxon>Bacteria</taxon>
        <taxon>Pseudomonadati</taxon>
        <taxon>Pseudomonadota</taxon>
        <taxon>Alphaproteobacteria</taxon>
        <taxon>Sphingomonadales</taxon>
        <taxon>Sphingosinicellaceae</taxon>
        <taxon>Sphingosinicella</taxon>
    </lineage>
</organism>
<keyword evidence="5 11" id="KW-0812">Transmembrane</keyword>
<comment type="similarity">
    <text evidence="11 12">Belongs to the TonB-dependent receptor family.</text>
</comment>
<evidence type="ECO:0000256" key="3">
    <source>
        <dbReference type="ARBA" id="ARBA00022452"/>
    </source>
</evidence>
<gene>
    <name evidence="14" type="ORF">RQX22_00195</name>
</gene>
<proteinExistence type="inferred from homology"/>
<evidence type="ECO:0000313" key="14">
    <source>
        <dbReference type="EMBL" id="MDT9597369.1"/>
    </source>
</evidence>
<evidence type="ECO:0000256" key="2">
    <source>
        <dbReference type="ARBA" id="ARBA00022448"/>
    </source>
</evidence>
<keyword evidence="10 11" id="KW-0998">Cell outer membrane</keyword>
<evidence type="ECO:0000256" key="5">
    <source>
        <dbReference type="ARBA" id="ARBA00022692"/>
    </source>
</evidence>
<dbReference type="InterPro" id="IPR039426">
    <property type="entry name" value="TonB-dep_rcpt-like"/>
</dbReference>
<dbReference type="InterPro" id="IPR012910">
    <property type="entry name" value="Plug_dom"/>
</dbReference>
<reference evidence="14 15" key="1">
    <citation type="submission" date="2023-05" db="EMBL/GenBank/DDBJ databases">
        <authorList>
            <person name="Guo Y."/>
        </authorList>
    </citation>
    <scope>NUCLEOTIDE SEQUENCE [LARGE SCALE GENOMIC DNA]</scope>
    <source>
        <strain evidence="14 15">GR2756</strain>
    </source>
</reference>
<evidence type="ECO:0000256" key="1">
    <source>
        <dbReference type="ARBA" id="ARBA00004571"/>
    </source>
</evidence>
<evidence type="ECO:0000256" key="12">
    <source>
        <dbReference type="RuleBase" id="RU003357"/>
    </source>
</evidence>
<dbReference type="Pfam" id="PF00593">
    <property type="entry name" value="TonB_dep_Rec_b-barrel"/>
    <property type="match status" value="1"/>
</dbReference>
<keyword evidence="6" id="KW-0408">Iron</keyword>
<protein>
    <submittedName>
        <fullName evidence="14">TonB-dependent receptor</fullName>
    </submittedName>
</protein>
<evidence type="ECO:0000256" key="4">
    <source>
        <dbReference type="ARBA" id="ARBA00022496"/>
    </source>
</evidence>
<dbReference type="PROSITE" id="PS52016">
    <property type="entry name" value="TONB_DEPENDENT_REC_3"/>
    <property type="match status" value="1"/>
</dbReference>
<keyword evidence="9 11" id="KW-0472">Membrane</keyword>
<dbReference type="Proteomes" id="UP001259572">
    <property type="component" value="Unassembled WGS sequence"/>
</dbReference>
<dbReference type="InterPro" id="IPR036942">
    <property type="entry name" value="Beta-barrel_TonB_sf"/>
</dbReference>
<accession>A0ABU3Q1R9</accession>
<evidence type="ECO:0000256" key="6">
    <source>
        <dbReference type="ARBA" id="ARBA00023004"/>
    </source>
</evidence>
<keyword evidence="7" id="KW-0406">Ion transport</keyword>
<evidence type="ECO:0000259" key="13">
    <source>
        <dbReference type="SMART" id="SM00965"/>
    </source>
</evidence>
<evidence type="ECO:0000256" key="9">
    <source>
        <dbReference type="ARBA" id="ARBA00023136"/>
    </source>
</evidence>
<dbReference type="InterPro" id="IPR000531">
    <property type="entry name" value="Beta-barrel_TonB"/>
</dbReference>
<comment type="caution">
    <text evidence="14">The sequence shown here is derived from an EMBL/GenBank/DDBJ whole genome shotgun (WGS) entry which is preliminary data.</text>
</comment>
<evidence type="ECO:0000256" key="7">
    <source>
        <dbReference type="ARBA" id="ARBA00023065"/>
    </source>
</evidence>
<dbReference type="Gene3D" id="2.40.170.20">
    <property type="entry name" value="TonB-dependent receptor, beta-barrel domain"/>
    <property type="match status" value="1"/>
</dbReference>
<dbReference type="Gene3D" id="3.55.50.30">
    <property type="match status" value="1"/>
</dbReference>
<comment type="subcellular location">
    <subcellularLocation>
        <location evidence="1 11">Cell outer membrane</location>
        <topology evidence="1 11">Multi-pass membrane protein</topology>
    </subcellularLocation>
</comment>
<feature type="domain" description="Secretin/TonB short N-terminal" evidence="13">
    <location>
        <begin position="43"/>
        <end position="94"/>
    </location>
</feature>
<evidence type="ECO:0000313" key="15">
    <source>
        <dbReference type="Proteomes" id="UP001259572"/>
    </source>
</evidence>
<dbReference type="Pfam" id="PF07660">
    <property type="entry name" value="STN"/>
    <property type="match status" value="1"/>
</dbReference>
<dbReference type="RefSeq" id="WP_315722539.1">
    <property type="nucleotide sequence ID" value="NZ_JAVUPU010000001.1"/>
</dbReference>
<dbReference type="SUPFAM" id="SSF56935">
    <property type="entry name" value="Porins"/>
    <property type="match status" value="1"/>
</dbReference>
<keyword evidence="15" id="KW-1185">Reference proteome</keyword>
<dbReference type="SMART" id="SM00965">
    <property type="entry name" value="STN"/>
    <property type="match status" value="1"/>
</dbReference>
<name>A0ABU3Q1R9_9SPHN</name>
<dbReference type="InterPro" id="IPR011662">
    <property type="entry name" value="Secretin/TonB_short_N"/>
</dbReference>
<dbReference type="PANTHER" id="PTHR32552:SF81">
    <property type="entry name" value="TONB-DEPENDENT OUTER MEMBRANE RECEPTOR"/>
    <property type="match status" value="1"/>
</dbReference>
<keyword evidence="3 11" id="KW-1134">Transmembrane beta strand</keyword>
<sequence length="823" mass="88691">MGVGVSAVAAPAPAVAEGQTYQLDIPAQSLGDALRSLGKATRQNVVFSGAAVRGKRSAAVKGTYRVREALDRMLINSGLSVELGRGGVYMVKPGLQVSAAIGQVPTSSASANDLPYDDGDEIIVTATRREQSAQDVPASVSAVSAKQLERLRARDAEDFALTVPGLSFTRQEGGRSAFVVRGIPSLGSAATTARYLDETPQSVDPRLFDIERVEVLRGPQGTLFGSSAMGGAIRTITRKPHLGDFEGRVEGAISTVDQGGDGFDANVALNVPISRDRLALRAVGYRERVPGFVDNYNVMHVPPEAPQLGSLIKKNIGSEDIEGGRLMARWQPDTDVTIDAAYYYQRTDRNGSGSEDGELGVGRFRQNRPAGERFLDELNQFNITANIDFGFASLVSSSSYATVDTAQRADVTNIAGSFLPIFSAIFAGGADTSSITPIELGADGETRRLTQEVRLVSDNSGTLLWLAGFFYQKDKAEGAQFQVAPGAGAIFGPLAPGNSLSHFQSSSRTEEISFFGELTYRLSDTLEATIGLRRYNLETSFRHDQRGLFAFAGTLESVIDGTQISAAAEESGFTYKALLSYKPTRNLLFYAQASSGYRPGGPNSFVPPTEIPTPQPQYESDKLWQYELGWKTSWLDDRLVFNGAVFHIDWTDIQTNILTGSGYSFVGNAGAAHSQGLELELQARPVRGLNLGASMTLIDAEFDSDFPTLQVEAGDPLPNIPEFTANVNAEYRFPVSASADLYVFGQYSRVGERGASANQPITLNPYDKVDARAGVAFGGWDASVFVRNLFNEKAIIGRFTNFAGERLTYLQPRTIGLVVKTDF</sequence>